<accession>A0ACC2P4G9</accession>
<name>A0ACC2P4G9_9HYME</name>
<keyword evidence="2" id="KW-1185">Reference proteome</keyword>
<dbReference type="Proteomes" id="UP001239111">
    <property type="component" value="Chromosome 2"/>
</dbReference>
<proteinExistence type="predicted"/>
<evidence type="ECO:0000313" key="2">
    <source>
        <dbReference type="Proteomes" id="UP001239111"/>
    </source>
</evidence>
<reference evidence="1" key="1">
    <citation type="submission" date="2023-04" db="EMBL/GenBank/DDBJ databases">
        <title>A chromosome-level genome assembly of the parasitoid wasp Eretmocerus hayati.</title>
        <authorList>
            <person name="Zhong Y."/>
            <person name="Liu S."/>
            <person name="Liu Y."/>
        </authorList>
    </citation>
    <scope>NUCLEOTIDE SEQUENCE</scope>
    <source>
        <strain evidence="1">ZJU_SS_LIU_2023</strain>
    </source>
</reference>
<sequence length="433" mass="48287">MRYLSKAKRQHTLWLVSPRGYKRPRYFERRFSPVSCGEHIFALMAQELLNMDRLLAFITVTSLSAMVYCLDYCSICPDHTMCLFGEEIGARCGSVTEGGVSEAQIGLIVKAHNNYRRKVARDWHQQGRPGAAASMLDLVWDDDLAEVAQRWVDQCPSQNDVCRNNPHFPVGQNLYQVSEPTGGDVDWHRAITAWYEVEMSRLRRGFPIGAGNQIRHVQLLQPETRKLGCARRSFANPEGPRPGGPSLEIVAMASGGGGSAGNFVVSTTRANKRHIQGHAKRHVDRADPGFFGGAYFDPEGAQGAITGDTKSPAAVTEPGQPQPNHPKPILPQVTHPKPTQPNNPAVYIPTYYWPYWPQYPFYHYSDELSNGKDERVKRASSKTDDELENQSNARESHSPSTSSMEMEGKTDHASEELTTGSPQNKIYICNYGP</sequence>
<gene>
    <name evidence="1" type="ORF">QAD02_014276</name>
</gene>
<comment type="caution">
    <text evidence="1">The sequence shown here is derived from an EMBL/GenBank/DDBJ whole genome shotgun (WGS) entry which is preliminary data.</text>
</comment>
<protein>
    <submittedName>
        <fullName evidence="1">Uncharacterized protein</fullName>
    </submittedName>
</protein>
<organism evidence="1 2">
    <name type="scientific">Eretmocerus hayati</name>
    <dbReference type="NCBI Taxonomy" id="131215"/>
    <lineage>
        <taxon>Eukaryota</taxon>
        <taxon>Metazoa</taxon>
        <taxon>Ecdysozoa</taxon>
        <taxon>Arthropoda</taxon>
        <taxon>Hexapoda</taxon>
        <taxon>Insecta</taxon>
        <taxon>Pterygota</taxon>
        <taxon>Neoptera</taxon>
        <taxon>Endopterygota</taxon>
        <taxon>Hymenoptera</taxon>
        <taxon>Apocrita</taxon>
        <taxon>Proctotrupomorpha</taxon>
        <taxon>Chalcidoidea</taxon>
        <taxon>Aphelinidae</taxon>
        <taxon>Aphelininae</taxon>
        <taxon>Eretmocerus</taxon>
    </lineage>
</organism>
<dbReference type="EMBL" id="CM056742">
    <property type="protein sequence ID" value="KAJ8678489.1"/>
    <property type="molecule type" value="Genomic_DNA"/>
</dbReference>
<evidence type="ECO:0000313" key="1">
    <source>
        <dbReference type="EMBL" id="KAJ8678489.1"/>
    </source>
</evidence>